<gene>
    <name evidence="1" type="ORF">MPC4_40166</name>
</gene>
<dbReference type="AlphaFoldDB" id="A0A8B6M9H6"/>
<accession>A0A8B6M9H6</accession>
<name>A0A8B6M9H6_METTU</name>
<evidence type="ECO:0000313" key="1">
    <source>
        <dbReference type="EMBL" id="VTZ51570.1"/>
    </source>
</evidence>
<dbReference type="EMBL" id="CABFMQ020000098">
    <property type="protein sequence ID" value="VTZ51570.1"/>
    <property type="molecule type" value="Genomic_DNA"/>
</dbReference>
<evidence type="ECO:0000313" key="2">
    <source>
        <dbReference type="Proteomes" id="UP000485880"/>
    </source>
</evidence>
<organism evidence="1 2">
    <name type="scientific">Methylocella tundrae</name>
    <dbReference type="NCBI Taxonomy" id="227605"/>
    <lineage>
        <taxon>Bacteria</taxon>
        <taxon>Pseudomonadati</taxon>
        <taxon>Pseudomonadota</taxon>
        <taxon>Alphaproteobacteria</taxon>
        <taxon>Hyphomicrobiales</taxon>
        <taxon>Beijerinckiaceae</taxon>
        <taxon>Methylocella</taxon>
    </lineage>
</organism>
<comment type="caution">
    <text evidence="1">The sequence shown here is derived from an EMBL/GenBank/DDBJ whole genome shotgun (WGS) entry which is preliminary data.</text>
</comment>
<sequence length="72" mass="7942">MYGFYCPSFNFVTETAGKFHGNTVAALWIGSNARSAARPRTGCVGRMILAEGSTVIEDQAGKRRRGVRRPHR</sequence>
<proteinExistence type="predicted"/>
<keyword evidence="2" id="KW-1185">Reference proteome</keyword>
<dbReference type="Proteomes" id="UP000485880">
    <property type="component" value="Unassembled WGS sequence"/>
</dbReference>
<reference evidence="1 2" key="1">
    <citation type="submission" date="2019-05" db="EMBL/GenBank/DDBJ databases">
        <authorList>
            <person name="Farhan Ul Haque M."/>
        </authorList>
    </citation>
    <scope>NUCLEOTIDE SEQUENCE [LARGE SCALE GENOMIC DNA]</scope>
    <source>
        <strain evidence="1">2</strain>
    </source>
</reference>
<protein>
    <submittedName>
        <fullName evidence="1">Uncharacterized protein</fullName>
    </submittedName>
</protein>